<dbReference type="InterPro" id="IPR051158">
    <property type="entry name" value="Metallophosphoesterase_sf"/>
</dbReference>
<keyword evidence="3" id="KW-1185">Reference proteome</keyword>
<gene>
    <name evidence="2" type="ORF">BG53_00775</name>
</gene>
<name>A0A9W5S3F6_9BACL</name>
<reference evidence="2 3" key="1">
    <citation type="submission" date="2014-02" db="EMBL/GenBank/DDBJ databases">
        <title>Genome sequence of Paenibacillus darwinianus reveals adaptive mechanisms for survival in Antarctic soils.</title>
        <authorList>
            <person name="Dsouza M."/>
            <person name="Taylor M.W."/>
            <person name="Turner S.J."/>
            <person name="Aislabie J."/>
        </authorList>
    </citation>
    <scope>NUCLEOTIDE SEQUENCE [LARGE SCALE GENOMIC DNA]</scope>
    <source>
        <strain evidence="2 3">CE1</strain>
    </source>
</reference>
<dbReference type="InterPro" id="IPR004843">
    <property type="entry name" value="Calcineurin-like_PHP"/>
</dbReference>
<dbReference type="InterPro" id="IPR029052">
    <property type="entry name" value="Metallo-depent_PP-like"/>
</dbReference>
<dbReference type="PANTHER" id="PTHR31302">
    <property type="entry name" value="TRANSMEMBRANE PROTEIN WITH METALLOPHOSPHOESTERASE DOMAIN-RELATED"/>
    <property type="match status" value="1"/>
</dbReference>
<dbReference type="AlphaFoldDB" id="A0A9W5S3F6"/>
<dbReference type="Pfam" id="PF00149">
    <property type="entry name" value="Metallophos"/>
    <property type="match status" value="1"/>
</dbReference>
<organism evidence="2 3">
    <name type="scientific">Paenibacillus darwinianus</name>
    <dbReference type="NCBI Taxonomy" id="1380763"/>
    <lineage>
        <taxon>Bacteria</taxon>
        <taxon>Bacillati</taxon>
        <taxon>Bacillota</taxon>
        <taxon>Bacilli</taxon>
        <taxon>Bacillales</taxon>
        <taxon>Paenibacillaceae</taxon>
        <taxon>Paenibacillus</taxon>
    </lineage>
</organism>
<evidence type="ECO:0000259" key="1">
    <source>
        <dbReference type="Pfam" id="PF00149"/>
    </source>
</evidence>
<protein>
    <submittedName>
        <fullName evidence="2">Metallophosphoesterase</fullName>
    </submittedName>
</protein>
<dbReference type="Gene3D" id="3.60.21.10">
    <property type="match status" value="1"/>
</dbReference>
<evidence type="ECO:0000313" key="3">
    <source>
        <dbReference type="Proteomes" id="UP000053750"/>
    </source>
</evidence>
<sequence length="286" mass="31298">MLWPVAIAAGAAVGLVVRMAYEAFRATVRVEEIVLPRLPASFDGTRIFFISDLHRRTIPPTLIRTVAESGGADLVLVGGDMREKGVPLQRTRSNLRALSELGPVYAVYGNNDYDDRIRELDVLLREERVTVLANESVLLEHADGSRFRLAGIDYAKSRRDRVEMALIDPIDGSASPDRVFTLLLAHDPAIADQLADDSAGMVDLILSGHTHGGQIVLPFSGGWHPVKAARRYRSGWFALAPRKQTGGHAPRLFVSCGFGTTGLPLRFMAPAESHLFILRTGALKRP</sequence>
<feature type="domain" description="Calcineurin-like phosphoesterase" evidence="1">
    <location>
        <begin position="46"/>
        <end position="212"/>
    </location>
</feature>
<proteinExistence type="predicted"/>
<comment type="caution">
    <text evidence="2">The sequence shown here is derived from an EMBL/GenBank/DDBJ whole genome shotgun (WGS) entry which is preliminary data.</text>
</comment>
<dbReference type="PANTHER" id="PTHR31302:SF32">
    <property type="entry name" value="PHOSPHOESTERASE"/>
    <property type="match status" value="1"/>
</dbReference>
<evidence type="ECO:0000313" key="2">
    <source>
        <dbReference type="EMBL" id="EXX92259.1"/>
    </source>
</evidence>
<accession>A0A9W5S3F6</accession>
<dbReference type="Proteomes" id="UP000053750">
    <property type="component" value="Unassembled WGS sequence"/>
</dbReference>
<dbReference type="EMBL" id="JFHU01000011">
    <property type="protein sequence ID" value="EXX92259.1"/>
    <property type="molecule type" value="Genomic_DNA"/>
</dbReference>
<dbReference type="GO" id="GO:0016020">
    <property type="term" value="C:membrane"/>
    <property type="evidence" value="ECO:0007669"/>
    <property type="project" value="GOC"/>
</dbReference>
<dbReference type="GO" id="GO:0009245">
    <property type="term" value="P:lipid A biosynthetic process"/>
    <property type="evidence" value="ECO:0007669"/>
    <property type="project" value="TreeGrafter"/>
</dbReference>
<dbReference type="SUPFAM" id="SSF56300">
    <property type="entry name" value="Metallo-dependent phosphatases"/>
    <property type="match status" value="1"/>
</dbReference>
<dbReference type="RefSeq" id="WP_036582673.1">
    <property type="nucleotide sequence ID" value="NZ_KK082160.1"/>
</dbReference>
<dbReference type="GO" id="GO:0008758">
    <property type="term" value="F:UDP-2,3-diacylglucosamine hydrolase activity"/>
    <property type="evidence" value="ECO:0007669"/>
    <property type="project" value="TreeGrafter"/>
</dbReference>